<evidence type="ECO:0000256" key="6">
    <source>
        <dbReference type="ARBA" id="ARBA00023163"/>
    </source>
</evidence>
<dbReference type="Gene3D" id="1.10.10.10">
    <property type="entry name" value="Winged helix-like DNA-binding domain superfamily/Winged helix DNA-binding domain"/>
    <property type="match status" value="1"/>
</dbReference>
<dbReference type="Pfam" id="PF00072">
    <property type="entry name" value="Response_reg"/>
    <property type="match status" value="1"/>
</dbReference>
<dbReference type="Gene3D" id="6.10.250.690">
    <property type="match status" value="1"/>
</dbReference>
<organism evidence="11 12">
    <name type="scientific">Amycolatopsis acididurans</name>
    <dbReference type="NCBI Taxonomy" id="2724524"/>
    <lineage>
        <taxon>Bacteria</taxon>
        <taxon>Bacillati</taxon>
        <taxon>Actinomycetota</taxon>
        <taxon>Actinomycetes</taxon>
        <taxon>Pseudonocardiales</taxon>
        <taxon>Pseudonocardiaceae</taxon>
        <taxon>Amycolatopsis</taxon>
    </lineage>
</organism>
<dbReference type="InterPro" id="IPR016032">
    <property type="entry name" value="Sig_transdc_resp-reg_C-effctor"/>
</dbReference>
<keyword evidence="2 7" id="KW-0597">Phosphoprotein</keyword>
<dbReference type="SMART" id="SM00862">
    <property type="entry name" value="Trans_reg_C"/>
    <property type="match status" value="1"/>
</dbReference>
<evidence type="ECO:0000256" key="5">
    <source>
        <dbReference type="ARBA" id="ARBA00023125"/>
    </source>
</evidence>
<dbReference type="PANTHER" id="PTHR48111">
    <property type="entry name" value="REGULATOR OF RPOS"/>
    <property type="match status" value="1"/>
</dbReference>
<dbReference type="SMART" id="SM00448">
    <property type="entry name" value="REC"/>
    <property type="match status" value="1"/>
</dbReference>
<reference evidence="11 12" key="1">
    <citation type="submission" date="2020-04" db="EMBL/GenBank/DDBJ databases">
        <title>Novel species.</title>
        <authorList>
            <person name="Teo W.F.A."/>
            <person name="Lipun K."/>
            <person name="Srisuk N."/>
            <person name="Duangmal K."/>
        </authorList>
    </citation>
    <scope>NUCLEOTIDE SEQUENCE [LARGE SCALE GENOMIC DNA]</scope>
    <source>
        <strain evidence="11 12">K13G38</strain>
    </source>
</reference>
<evidence type="ECO:0000313" key="11">
    <source>
        <dbReference type="EMBL" id="NKQ52453.1"/>
    </source>
</evidence>
<keyword evidence="6" id="KW-0804">Transcription</keyword>
<name>A0ABX1IY61_9PSEU</name>
<dbReference type="CDD" id="cd00383">
    <property type="entry name" value="trans_reg_C"/>
    <property type="match status" value="1"/>
</dbReference>
<evidence type="ECO:0000256" key="1">
    <source>
        <dbReference type="ARBA" id="ARBA00004496"/>
    </source>
</evidence>
<dbReference type="Proteomes" id="UP000715441">
    <property type="component" value="Unassembled WGS sequence"/>
</dbReference>
<dbReference type="InterPro" id="IPR001789">
    <property type="entry name" value="Sig_transdc_resp-reg_receiver"/>
</dbReference>
<feature type="DNA-binding region" description="OmpR/PhoB-type" evidence="8">
    <location>
        <begin position="136"/>
        <end position="232"/>
    </location>
</feature>
<evidence type="ECO:0000256" key="3">
    <source>
        <dbReference type="ARBA" id="ARBA00023012"/>
    </source>
</evidence>
<dbReference type="SUPFAM" id="SSF52172">
    <property type="entry name" value="CheY-like"/>
    <property type="match status" value="1"/>
</dbReference>
<evidence type="ECO:0000313" key="12">
    <source>
        <dbReference type="Proteomes" id="UP000715441"/>
    </source>
</evidence>
<proteinExistence type="predicted"/>
<dbReference type="EMBL" id="JAAXLS010000002">
    <property type="protein sequence ID" value="NKQ52453.1"/>
    <property type="molecule type" value="Genomic_DNA"/>
</dbReference>
<keyword evidence="5 8" id="KW-0238">DNA-binding</keyword>
<dbReference type="PROSITE" id="PS51755">
    <property type="entry name" value="OMPR_PHOB"/>
    <property type="match status" value="1"/>
</dbReference>
<evidence type="ECO:0000256" key="2">
    <source>
        <dbReference type="ARBA" id="ARBA00022553"/>
    </source>
</evidence>
<comment type="caution">
    <text evidence="11">The sequence shown here is derived from an EMBL/GenBank/DDBJ whole genome shotgun (WGS) entry which is preliminary data.</text>
</comment>
<keyword evidence="4" id="KW-0805">Transcription regulation</keyword>
<keyword evidence="3" id="KW-0902">Two-component regulatory system</keyword>
<sequence>MTSSFAGGAATSAEPRILVVEDTAAIRVSVETALRAAGFAVRALPDGGLLEAELCRFRPDLVVLDVMLPGRDGFALLRLVRRLCTAGVVMLTARDAVDDRLRGLGDGADDYVVKPFVLAELVARVTAVLRRIGRAQPAIEVGDLVVDLDGGLALYDGVRLELTVTEWKLLSYLATHRDRVVSKTQILTAVWGYDEYSANLVEVNVSTLRRKLEAHGPRLLHTVRGQGYVLRGDAS</sequence>
<dbReference type="Gene3D" id="3.40.50.2300">
    <property type="match status" value="1"/>
</dbReference>
<dbReference type="PROSITE" id="PS50110">
    <property type="entry name" value="RESPONSE_REGULATORY"/>
    <property type="match status" value="1"/>
</dbReference>
<protein>
    <submittedName>
        <fullName evidence="11">Response regulator transcription factor</fullName>
    </submittedName>
</protein>
<evidence type="ECO:0000256" key="7">
    <source>
        <dbReference type="PROSITE-ProRule" id="PRU00169"/>
    </source>
</evidence>
<dbReference type="InterPro" id="IPR036388">
    <property type="entry name" value="WH-like_DNA-bd_sf"/>
</dbReference>
<evidence type="ECO:0000259" key="10">
    <source>
        <dbReference type="PROSITE" id="PS51755"/>
    </source>
</evidence>
<keyword evidence="12" id="KW-1185">Reference proteome</keyword>
<dbReference type="SUPFAM" id="SSF46894">
    <property type="entry name" value="C-terminal effector domain of the bipartite response regulators"/>
    <property type="match status" value="1"/>
</dbReference>
<dbReference type="InterPro" id="IPR001867">
    <property type="entry name" value="OmpR/PhoB-type_DNA-bd"/>
</dbReference>
<dbReference type="InterPro" id="IPR011006">
    <property type="entry name" value="CheY-like_superfamily"/>
</dbReference>
<feature type="domain" description="Response regulatory" evidence="9">
    <location>
        <begin position="16"/>
        <end position="129"/>
    </location>
</feature>
<accession>A0ABX1IY61</accession>
<feature type="domain" description="OmpR/PhoB-type" evidence="10">
    <location>
        <begin position="136"/>
        <end position="232"/>
    </location>
</feature>
<feature type="modified residue" description="4-aspartylphosphate" evidence="7">
    <location>
        <position position="65"/>
    </location>
</feature>
<evidence type="ECO:0000256" key="4">
    <source>
        <dbReference type="ARBA" id="ARBA00023015"/>
    </source>
</evidence>
<dbReference type="Pfam" id="PF00486">
    <property type="entry name" value="Trans_reg_C"/>
    <property type="match status" value="1"/>
</dbReference>
<dbReference type="InterPro" id="IPR039420">
    <property type="entry name" value="WalR-like"/>
</dbReference>
<evidence type="ECO:0000256" key="8">
    <source>
        <dbReference type="PROSITE-ProRule" id="PRU01091"/>
    </source>
</evidence>
<evidence type="ECO:0000259" key="9">
    <source>
        <dbReference type="PROSITE" id="PS50110"/>
    </source>
</evidence>
<dbReference type="RefSeq" id="WP_168512283.1">
    <property type="nucleotide sequence ID" value="NZ_JAAXLS010000002.1"/>
</dbReference>
<dbReference type="PANTHER" id="PTHR48111:SF22">
    <property type="entry name" value="REGULATOR OF RPOS"/>
    <property type="match status" value="1"/>
</dbReference>
<comment type="subcellular location">
    <subcellularLocation>
        <location evidence="1">Cytoplasm</location>
    </subcellularLocation>
</comment>
<gene>
    <name evidence="11" type="ORF">HFP15_06135</name>
</gene>